<feature type="transmembrane region" description="Helical" evidence="8">
    <location>
        <begin position="313"/>
        <end position="339"/>
    </location>
</feature>
<keyword evidence="7 8" id="KW-0472">Membrane</keyword>
<dbReference type="PANTHER" id="PTHR21716:SF53">
    <property type="entry name" value="PERMEASE PERM-RELATED"/>
    <property type="match status" value="1"/>
</dbReference>
<feature type="transmembrane region" description="Helical" evidence="8">
    <location>
        <begin position="36"/>
        <end position="58"/>
    </location>
</feature>
<proteinExistence type="inferred from homology"/>
<dbReference type="STRING" id="748449.Halha_1357"/>
<dbReference type="eggNOG" id="COG0628">
    <property type="taxonomic scope" value="Bacteria"/>
</dbReference>
<dbReference type="PANTHER" id="PTHR21716">
    <property type="entry name" value="TRANSMEMBRANE PROTEIN"/>
    <property type="match status" value="1"/>
</dbReference>
<evidence type="ECO:0000256" key="2">
    <source>
        <dbReference type="ARBA" id="ARBA00009773"/>
    </source>
</evidence>
<comment type="similarity">
    <text evidence="2">Belongs to the autoinducer-2 exporter (AI-2E) (TC 2.A.86) family.</text>
</comment>
<evidence type="ECO:0000256" key="5">
    <source>
        <dbReference type="ARBA" id="ARBA00022692"/>
    </source>
</evidence>
<evidence type="ECO:0000256" key="3">
    <source>
        <dbReference type="ARBA" id="ARBA00022448"/>
    </source>
</evidence>
<reference evidence="10" key="1">
    <citation type="submission" date="2012-02" db="EMBL/GenBank/DDBJ databases">
        <title>The complete genome of Halobacteroides halobius DSM 5150.</title>
        <authorList>
            <person name="Lucas S."/>
            <person name="Copeland A."/>
            <person name="Lapidus A."/>
            <person name="Glavina del Rio T."/>
            <person name="Dalin E."/>
            <person name="Tice H."/>
            <person name="Bruce D."/>
            <person name="Goodwin L."/>
            <person name="Pitluck S."/>
            <person name="Peters L."/>
            <person name="Mikhailova N."/>
            <person name="Gu W."/>
            <person name="Kyrpides N."/>
            <person name="Mavromatis K."/>
            <person name="Ivanova N."/>
            <person name="Brettin T."/>
            <person name="Detter J.C."/>
            <person name="Han C."/>
            <person name="Larimer F."/>
            <person name="Land M."/>
            <person name="Hauser L."/>
            <person name="Markowitz V."/>
            <person name="Cheng J.-F."/>
            <person name="Hugenholtz P."/>
            <person name="Woyke T."/>
            <person name="Wu D."/>
            <person name="Tindall B."/>
            <person name="Pomrenke H."/>
            <person name="Brambilla E."/>
            <person name="Klenk H.-P."/>
            <person name="Eisen J.A."/>
        </authorList>
    </citation>
    <scope>NUCLEOTIDE SEQUENCE [LARGE SCALE GENOMIC DNA]</scope>
    <source>
        <strain evidence="10">ATCC 35273 / DSM 5150 / MD-1</strain>
    </source>
</reference>
<dbReference type="GO" id="GO:0005886">
    <property type="term" value="C:plasma membrane"/>
    <property type="evidence" value="ECO:0007669"/>
    <property type="project" value="UniProtKB-SubCell"/>
</dbReference>
<evidence type="ECO:0000256" key="1">
    <source>
        <dbReference type="ARBA" id="ARBA00004651"/>
    </source>
</evidence>
<feature type="transmembrane region" description="Helical" evidence="8">
    <location>
        <begin position="213"/>
        <end position="238"/>
    </location>
</feature>
<feature type="transmembrane region" description="Helical" evidence="8">
    <location>
        <begin position="12"/>
        <end position="30"/>
    </location>
</feature>
<evidence type="ECO:0000313" key="10">
    <source>
        <dbReference type="Proteomes" id="UP000010880"/>
    </source>
</evidence>
<organism evidence="9 10">
    <name type="scientific">Halobacteroides halobius (strain ATCC 35273 / DSM 5150 / MD-1)</name>
    <dbReference type="NCBI Taxonomy" id="748449"/>
    <lineage>
        <taxon>Bacteria</taxon>
        <taxon>Bacillati</taxon>
        <taxon>Bacillota</taxon>
        <taxon>Clostridia</taxon>
        <taxon>Halanaerobiales</taxon>
        <taxon>Halobacteroidaceae</taxon>
        <taxon>Halobacteroides</taxon>
    </lineage>
</organism>
<dbReference type="InterPro" id="IPR002549">
    <property type="entry name" value="AI-2E-like"/>
</dbReference>
<dbReference type="GO" id="GO:0055085">
    <property type="term" value="P:transmembrane transport"/>
    <property type="evidence" value="ECO:0007669"/>
    <property type="project" value="TreeGrafter"/>
</dbReference>
<feature type="transmembrane region" description="Helical" evidence="8">
    <location>
        <begin position="155"/>
        <end position="180"/>
    </location>
</feature>
<dbReference type="HOGENOM" id="CLU_031275_8_2_9"/>
<dbReference type="AlphaFoldDB" id="L0K7S4"/>
<dbReference type="Proteomes" id="UP000010880">
    <property type="component" value="Chromosome"/>
</dbReference>
<evidence type="ECO:0000256" key="8">
    <source>
        <dbReference type="SAM" id="Phobius"/>
    </source>
</evidence>
<keyword evidence="4" id="KW-1003">Cell membrane</keyword>
<keyword evidence="10" id="KW-1185">Reference proteome</keyword>
<dbReference type="OrthoDB" id="9793390at2"/>
<evidence type="ECO:0000256" key="4">
    <source>
        <dbReference type="ARBA" id="ARBA00022475"/>
    </source>
</evidence>
<feature type="transmembrane region" description="Helical" evidence="8">
    <location>
        <begin position="277"/>
        <end position="293"/>
    </location>
</feature>
<sequence length="353" mass="39554">MFRGRFFKIAHGTILVLLIFFLGGQIPYLMKPLSKGLSIVILPLLLGGFLYYLLRPLVRFLATNIKSKSLAIIITILIVMLFFTIVIYFGGSIISDEIQKLINYISLNYDDARENIQKLIKLGGGHLNFLNQFKIQDRAISFMQKLLGEVSNYNFMGVFSSLTNIGTITILIPFVVFYLLKDDERISRFILSFFKGEKKAQAKQILEEIDQVLAVYISSQLIVAFILGLLMFIGYLIIGLPNALALSLIAMIGSLIPVLGLMIAFIPTVLIAITNSWLMVIKLIIVLIITQQLEGNLIRPLVQGDRLNIHPLIVLFLVLISVLLFGILGALFAVPAYAVMRVIIRHAVNLQIE</sequence>
<feature type="transmembrane region" description="Helical" evidence="8">
    <location>
        <begin position="244"/>
        <end position="265"/>
    </location>
</feature>
<keyword evidence="3" id="KW-0813">Transport</keyword>
<keyword evidence="5 8" id="KW-0812">Transmembrane</keyword>
<keyword evidence="6 8" id="KW-1133">Transmembrane helix</keyword>
<gene>
    <name evidence="9" type="ordered locus">Halha_1357</name>
</gene>
<evidence type="ECO:0000256" key="7">
    <source>
        <dbReference type="ARBA" id="ARBA00023136"/>
    </source>
</evidence>
<comment type="subcellular location">
    <subcellularLocation>
        <location evidence="1">Cell membrane</location>
        <topology evidence="1">Multi-pass membrane protein</topology>
    </subcellularLocation>
</comment>
<feature type="transmembrane region" description="Helical" evidence="8">
    <location>
        <begin position="70"/>
        <end position="91"/>
    </location>
</feature>
<dbReference type="KEGG" id="hhl:Halha_1357"/>
<dbReference type="EMBL" id="CP003359">
    <property type="protein sequence ID" value="AGB41302.1"/>
    <property type="molecule type" value="Genomic_DNA"/>
</dbReference>
<protein>
    <submittedName>
        <fullName evidence="9">Putative permease</fullName>
    </submittedName>
</protein>
<accession>L0K7S4</accession>
<dbReference type="RefSeq" id="WP_015327024.1">
    <property type="nucleotide sequence ID" value="NC_019978.1"/>
</dbReference>
<name>L0K7S4_HALHC</name>
<evidence type="ECO:0000256" key="6">
    <source>
        <dbReference type="ARBA" id="ARBA00022989"/>
    </source>
</evidence>
<dbReference type="Pfam" id="PF01594">
    <property type="entry name" value="AI-2E_transport"/>
    <property type="match status" value="1"/>
</dbReference>
<evidence type="ECO:0000313" key="9">
    <source>
        <dbReference type="EMBL" id="AGB41302.1"/>
    </source>
</evidence>